<keyword evidence="2" id="KW-1185">Reference proteome</keyword>
<accession>A0ABR3TFD7</accession>
<dbReference type="Pfam" id="PF11927">
    <property type="entry name" value="HODM_asu-like"/>
    <property type="match status" value="1"/>
</dbReference>
<organism evidence="1 2">
    <name type="scientific">Neofusicoccum ribis</name>
    <dbReference type="NCBI Taxonomy" id="45134"/>
    <lineage>
        <taxon>Eukaryota</taxon>
        <taxon>Fungi</taxon>
        <taxon>Dikarya</taxon>
        <taxon>Ascomycota</taxon>
        <taxon>Pezizomycotina</taxon>
        <taxon>Dothideomycetes</taxon>
        <taxon>Dothideomycetes incertae sedis</taxon>
        <taxon>Botryosphaeriales</taxon>
        <taxon>Botryosphaeriaceae</taxon>
        <taxon>Neofusicoccum</taxon>
    </lineage>
</organism>
<proteinExistence type="predicted"/>
<evidence type="ECO:0008006" key="3">
    <source>
        <dbReference type="Google" id="ProtNLM"/>
    </source>
</evidence>
<gene>
    <name evidence="1" type="ORF">SLS56_000053</name>
</gene>
<evidence type="ECO:0000313" key="1">
    <source>
        <dbReference type="EMBL" id="KAL1638245.1"/>
    </source>
</evidence>
<dbReference type="Proteomes" id="UP001521116">
    <property type="component" value="Unassembled WGS sequence"/>
</dbReference>
<name>A0ABR3TFD7_9PEZI</name>
<dbReference type="EMBL" id="JAJVDC020000001">
    <property type="protein sequence ID" value="KAL1638245.1"/>
    <property type="molecule type" value="Genomic_DNA"/>
</dbReference>
<sequence>MAVEKSSVSELIEMDWNYLNRVSWRQKIIQDHPETVVGAEDICEPAINEFYTWLLGNYLPTRFPRMFRLSTAQKGVTTVLHSIVTGEEFCLDPPEKPVDALKIVGRLVDDDFQFLVRSEDGDGYVLKGIVTCCPSGFDMSKKMNLKVRDIHKPIPGYKEKLEKSMDRFFDRLEVGTFVKRVNWTITTSNELFTPSGTHLYEGEEMPEVEIDINQVHLRCERQVVHRLPKSEAIIFSFKTYLYPVTDIKTEGLGEDLATAIEGLQLGSVPAFHWYKRAAVWGDAVKSYLRS</sequence>
<dbReference type="InterPro" id="IPR021848">
    <property type="entry name" value="HODM_asu-like"/>
</dbReference>
<protein>
    <recommendedName>
        <fullName evidence="3">DUF3445 domain-containing protein</fullName>
    </recommendedName>
</protein>
<evidence type="ECO:0000313" key="2">
    <source>
        <dbReference type="Proteomes" id="UP001521116"/>
    </source>
</evidence>
<comment type="caution">
    <text evidence="1">The sequence shown here is derived from an EMBL/GenBank/DDBJ whole genome shotgun (WGS) entry which is preliminary data.</text>
</comment>
<reference evidence="1 2" key="1">
    <citation type="submission" date="2024-02" db="EMBL/GenBank/DDBJ databases">
        <title>De novo assembly and annotation of 12 fungi associated with fruit tree decline syndrome in Ontario, Canada.</title>
        <authorList>
            <person name="Sulman M."/>
            <person name="Ellouze W."/>
            <person name="Ilyukhin E."/>
        </authorList>
    </citation>
    <scope>NUCLEOTIDE SEQUENCE [LARGE SCALE GENOMIC DNA]</scope>
    <source>
        <strain evidence="1 2">M1-105</strain>
    </source>
</reference>